<accession>A0A1Q9D4K5</accession>
<feature type="compositionally biased region" description="Polar residues" evidence="2">
    <location>
        <begin position="94"/>
        <end position="103"/>
    </location>
</feature>
<protein>
    <submittedName>
        <fullName evidence="3">Uncharacterized protein</fullName>
    </submittedName>
</protein>
<evidence type="ECO:0000313" key="3">
    <source>
        <dbReference type="EMBL" id="OLP90112.1"/>
    </source>
</evidence>
<feature type="compositionally biased region" description="Basic and acidic residues" evidence="2">
    <location>
        <begin position="501"/>
        <end position="520"/>
    </location>
</feature>
<feature type="coiled-coil region" evidence="1">
    <location>
        <begin position="350"/>
        <end position="377"/>
    </location>
</feature>
<sequence length="581" mass="64316">MKPAMAKHARRAEGWNVQGPYDARELCFLNTPRRPDFPAFMLAHSLVSLPPPQKPEEVRDDVDLEPCSECAFEAGKIHLPGSPGMSMTCPPSTPMDSQALGTNSPEMVPEPSPPSKSSYFCASLDSGGIFADLPEHVPRAPDGKTHQLYVQYLDQYLQDMQQDKRGFRLAVLRRRRRDFLAGSLQARCMSSLLQNARVLARNGKSRGLMLFSKAPLLVSGSPFDRKEDWALRILALQPPGGYDPFTLELALHGGKDTVQLTIRVWDPTDSGCEYAVDDDQPMAKHLAGGYEAHQIPDSKSACRHHTALLGISSAMAAADRTRGGALMELQAEQGLKLLKATEASGAEYDVSAAEAYRKDVEAQIAKLEMEATQLTGKDNKKERSAKGKEVADLKNEHKYVDACKIVKGLEPKFGFFITKEAVRPEIEVAEPAAEAVETKPKKEPKKEKKADSAGLSHDEMKELEDLKQKIVEEKAILKEEGLSGGQINKNEKIVAMVTRLNELKEKQDPGSSKKEKDAKKDSKKKTPLSAEEQKEYAQLQGDIEVYKAKLRNEFGYSNKDMKADPDLKDMEARLAALEKRS</sequence>
<gene>
    <name evidence="3" type="ORF">AK812_SmicGene28332</name>
</gene>
<feature type="compositionally biased region" description="Basic and acidic residues" evidence="2">
    <location>
        <begin position="436"/>
        <end position="460"/>
    </location>
</feature>
<keyword evidence="1" id="KW-0175">Coiled coil</keyword>
<feature type="region of interest" description="Disordered" evidence="2">
    <location>
        <begin position="500"/>
        <end position="537"/>
    </location>
</feature>
<evidence type="ECO:0000256" key="2">
    <source>
        <dbReference type="SAM" id="MobiDB-lite"/>
    </source>
</evidence>
<dbReference type="EMBL" id="LSRX01000727">
    <property type="protein sequence ID" value="OLP90112.1"/>
    <property type="molecule type" value="Genomic_DNA"/>
</dbReference>
<comment type="caution">
    <text evidence="3">The sequence shown here is derived from an EMBL/GenBank/DDBJ whole genome shotgun (WGS) entry which is preliminary data.</text>
</comment>
<name>A0A1Q9D4K5_SYMMI</name>
<proteinExistence type="predicted"/>
<evidence type="ECO:0000313" key="4">
    <source>
        <dbReference type="Proteomes" id="UP000186817"/>
    </source>
</evidence>
<dbReference type="Proteomes" id="UP000186817">
    <property type="component" value="Unassembled WGS sequence"/>
</dbReference>
<dbReference type="AlphaFoldDB" id="A0A1Q9D4K5"/>
<reference evidence="3 4" key="1">
    <citation type="submission" date="2016-02" db="EMBL/GenBank/DDBJ databases">
        <title>Genome analysis of coral dinoflagellate symbionts highlights evolutionary adaptations to a symbiotic lifestyle.</title>
        <authorList>
            <person name="Aranda M."/>
            <person name="Li Y."/>
            <person name="Liew Y.J."/>
            <person name="Baumgarten S."/>
            <person name="Simakov O."/>
            <person name="Wilson M."/>
            <person name="Piel J."/>
            <person name="Ashoor H."/>
            <person name="Bougouffa S."/>
            <person name="Bajic V.B."/>
            <person name="Ryu T."/>
            <person name="Ravasi T."/>
            <person name="Bayer T."/>
            <person name="Micklem G."/>
            <person name="Kim H."/>
            <person name="Bhak J."/>
            <person name="Lajeunesse T.C."/>
            <person name="Voolstra C.R."/>
        </authorList>
    </citation>
    <scope>NUCLEOTIDE SEQUENCE [LARGE SCALE GENOMIC DNA]</scope>
    <source>
        <strain evidence="3 4">CCMP2467</strain>
    </source>
</reference>
<keyword evidence="4" id="KW-1185">Reference proteome</keyword>
<organism evidence="3 4">
    <name type="scientific">Symbiodinium microadriaticum</name>
    <name type="common">Dinoflagellate</name>
    <name type="synonym">Zooxanthella microadriatica</name>
    <dbReference type="NCBI Taxonomy" id="2951"/>
    <lineage>
        <taxon>Eukaryota</taxon>
        <taxon>Sar</taxon>
        <taxon>Alveolata</taxon>
        <taxon>Dinophyceae</taxon>
        <taxon>Suessiales</taxon>
        <taxon>Symbiodiniaceae</taxon>
        <taxon>Symbiodinium</taxon>
    </lineage>
</organism>
<evidence type="ECO:0000256" key="1">
    <source>
        <dbReference type="SAM" id="Coils"/>
    </source>
</evidence>
<feature type="region of interest" description="Disordered" evidence="2">
    <location>
        <begin position="431"/>
        <end position="460"/>
    </location>
</feature>
<feature type="region of interest" description="Disordered" evidence="2">
    <location>
        <begin position="91"/>
        <end position="115"/>
    </location>
</feature>